<dbReference type="PROSITE" id="PS00383">
    <property type="entry name" value="TYR_PHOSPHATASE_1"/>
    <property type="match status" value="1"/>
</dbReference>
<dbReference type="InterPro" id="IPR051029">
    <property type="entry name" value="mRNA_Capping_Enz/RNA_Phosphat"/>
</dbReference>
<feature type="region of interest" description="Disordered" evidence="3">
    <location>
        <begin position="375"/>
        <end position="423"/>
    </location>
</feature>
<gene>
    <name evidence="7" type="ORF">QR680_012231</name>
</gene>
<feature type="compositionally biased region" description="Basic and acidic residues" evidence="3">
    <location>
        <begin position="380"/>
        <end position="410"/>
    </location>
</feature>
<feature type="domain" description="SGS" evidence="6">
    <location>
        <begin position="1"/>
        <end position="91"/>
    </location>
</feature>
<dbReference type="EMBL" id="JAUCMV010000002">
    <property type="protein sequence ID" value="KAK0415985.1"/>
    <property type="molecule type" value="Genomic_DNA"/>
</dbReference>
<dbReference type="SUPFAM" id="SSF52799">
    <property type="entry name" value="(Phosphotyrosine protein) phosphatases II"/>
    <property type="match status" value="1"/>
</dbReference>
<dbReference type="InterPro" id="IPR003595">
    <property type="entry name" value="Tyr_Pase_cat"/>
</dbReference>
<dbReference type="PROSITE" id="PS51048">
    <property type="entry name" value="SGS"/>
    <property type="match status" value="1"/>
</dbReference>
<evidence type="ECO:0000256" key="3">
    <source>
        <dbReference type="SAM" id="MobiDB-lite"/>
    </source>
</evidence>
<evidence type="ECO:0000256" key="2">
    <source>
        <dbReference type="ARBA" id="ARBA00022912"/>
    </source>
</evidence>
<evidence type="ECO:0000256" key="1">
    <source>
        <dbReference type="ARBA" id="ARBA00022801"/>
    </source>
</evidence>
<comment type="caution">
    <text evidence="7">The sequence shown here is derived from an EMBL/GenBank/DDBJ whole genome shotgun (WGS) entry which is preliminary data.</text>
</comment>
<feature type="domain" description="Tyrosine specific protein phosphatases" evidence="5">
    <location>
        <begin position="288"/>
        <end position="359"/>
    </location>
</feature>
<dbReference type="SMART" id="SM00195">
    <property type="entry name" value="DSPc"/>
    <property type="match status" value="1"/>
</dbReference>
<dbReference type="AlphaFoldDB" id="A0AA39M0E2"/>
<dbReference type="Pfam" id="PF05002">
    <property type="entry name" value="SGS"/>
    <property type="match status" value="1"/>
</dbReference>
<dbReference type="GO" id="GO:0004721">
    <property type="term" value="F:phosphoprotein phosphatase activity"/>
    <property type="evidence" value="ECO:0007669"/>
    <property type="project" value="UniProtKB-KW"/>
</dbReference>
<protein>
    <recommendedName>
        <fullName evidence="9">Tyrosine specific protein phosphatases domain-containing protein</fullName>
    </recommendedName>
</protein>
<organism evidence="7 8">
    <name type="scientific">Steinernema hermaphroditum</name>
    <dbReference type="NCBI Taxonomy" id="289476"/>
    <lineage>
        <taxon>Eukaryota</taxon>
        <taxon>Metazoa</taxon>
        <taxon>Ecdysozoa</taxon>
        <taxon>Nematoda</taxon>
        <taxon>Chromadorea</taxon>
        <taxon>Rhabditida</taxon>
        <taxon>Tylenchina</taxon>
        <taxon>Panagrolaimomorpha</taxon>
        <taxon>Strongyloidoidea</taxon>
        <taxon>Steinernematidae</taxon>
        <taxon>Steinernema</taxon>
    </lineage>
</organism>
<accession>A0AA39M0E2</accession>
<evidence type="ECO:0000259" key="6">
    <source>
        <dbReference type="PROSITE" id="PS51048"/>
    </source>
</evidence>
<dbReference type="InterPro" id="IPR000340">
    <property type="entry name" value="Dual-sp_phosphatase_cat-dom"/>
</dbReference>
<dbReference type="Pfam" id="PF00782">
    <property type="entry name" value="DSPc"/>
    <property type="match status" value="1"/>
</dbReference>
<reference evidence="7" key="1">
    <citation type="submission" date="2023-06" db="EMBL/GenBank/DDBJ databases">
        <title>Genomic analysis of the entomopathogenic nematode Steinernema hermaphroditum.</title>
        <authorList>
            <person name="Schwarz E.M."/>
            <person name="Heppert J.K."/>
            <person name="Baniya A."/>
            <person name="Schwartz H.T."/>
            <person name="Tan C.-H."/>
            <person name="Antoshechkin I."/>
            <person name="Sternberg P.W."/>
            <person name="Goodrich-Blair H."/>
            <person name="Dillman A.R."/>
        </authorList>
    </citation>
    <scope>NUCLEOTIDE SEQUENCE</scope>
    <source>
        <strain evidence="7">PS9179</strain>
        <tissue evidence="7">Whole animal</tissue>
    </source>
</reference>
<evidence type="ECO:0000259" key="5">
    <source>
        <dbReference type="PROSITE" id="PS50056"/>
    </source>
</evidence>
<evidence type="ECO:0000313" key="8">
    <source>
        <dbReference type="Proteomes" id="UP001175271"/>
    </source>
</evidence>
<dbReference type="SMART" id="SM00404">
    <property type="entry name" value="PTPc_motif"/>
    <property type="match status" value="1"/>
</dbReference>
<evidence type="ECO:0000259" key="4">
    <source>
        <dbReference type="PROSITE" id="PS50054"/>
    </source>
</evidence>
<dbReference type="Proteomes" id="UP001175271">
    <property type="component" value="Unassembled WGS sequence"/>
</dbReference>
<name>A0AA39M0E2_9BILA</name>
<dbReference type="PROSITE" id="PS50054">
    <property type="entry name" value="TYR_PHOSPHATASE_DUAL"/>
    <property type="match status" value="1"/>
</dbReference>
<dbReference type="InterPro" id="IPR016130">
    <property type="entry name" value="Tyr_Pase_AS"/>
</dbReference>
<dbReference type="InterPro" id="IPR007699">
    <property type="entry name" value="SGS_dom"/>
</dbReference>
<dbReference type="GO" id="GO:0004651">
    <property type="term" value="F:polynucleotide 5'-phosphatase activity"/>
    <property type="evidence" value="ECO:0007669"/>
    <property type="project" value="TreeGrafter"/>
</dbReference>
<keyword evidence="2" id="KW-0904">Protein phosphatase</keyword>
<dbReference type="InterPro" id="IPR000387">
    <property type="entry name" value="Tyr_Pase_dom"/>
</dbReference>
<feature type="domain" description="Tyrosine-protein phosphatase" evidence="4">
    <location>
        <begin position="220"/>
        <end position="370"/>
    </location>
</feature>
<dbReference type="PROSITE" id="PS50056">
    <property type="entry name" value="TYR_PHOSPHATASE_2"/>
    <property type="match status" value="1"/>
</dbReference>
<evidence type="ECO:0008006" key="9">
    <source>
        <dbReference type="Google" id="ProtNLM"/>
    </source>
</evidence>
<dbReference type="PANTHER" id="PTHR10367:SF9">
    <property type="entry name" value="DUAL-SPECIFICITY PHOSPHATASE 11 (RNA_RNP COMPLEX 1-INTERACTING)"/>
    <property type="match status" value="1"/>
</dbReference>
<keyword evidence="1" id="KW-0378">Hydrolase</keyword>
<proteinExistence type="predicted"/>
<keyword evidence="8" id="KW-1185">Reference proteome</keyword>
<dbReference type="Gene3D" id="3.90.190.10">
    <property type="entry name" value="Protein tyrosine phosphatase superfamily"/>
    <property type="match status" value="1"/>
</dbReference>
<evidence type="ECO:0000313" key="7">
    <source>
        <dbReference type="EMBL" id="KAK0415985.1"/>
    </source>
</evidence>
<dbReference type="PANTHER" id="PTHR10367">
    <property type="entry name" value="MRNA-CAPPING ENZYME"/>
    <property type="match status" value="1"/>
</dbReference>
<dbReference type="InterPro" id="IPR029021">
    <property type="entry name" value="Prot-tyrosine_phosphatase-like"/>
</dbReference>
<sequence>MSNKFTKVDWDKLCKDAEEEEEHEKRESGGGGVDQMFQQIYANASDDMKKAMVKSFTESGGTVLSTNWKEIKEKKTEIKAPDGMEHLLERYMEMEITTVNIHTITIIAEENTHTEANNNIATVALTVGTMGEIISSTDGIVPSVTRCSMYRILANLTILALLLSGQLLSMNSFQCTTVHVKRDITEKDRNMLVLIVPVTWKNYIAVGAEVSGTPFIPFKTPLRPEFNGRLRKTEIFNARNSDKRIGFVIDLTNTTRYYDANLWKNYGIRYHKIPNSGRDVHTQGEFFDRFKKAVDEFRKENEESGDDLLIGVHCTHGLNRTGYLICRYMIEVLNIDAKGAISEFEKSRGHAIRRSEYINALKEIAQMKPDFNEEEWAEGMSEKSRKAAVETSRKRSWLDALHEEEAKDPAPTEVTPENSNPQE</sequence>
<dbReference type="InterPro" id="IPR020422">
    <property type="entry name" value="TYR_PHOSPHATASE_DUAL_dom"/>
</dbReference>